<organism evidence="8 9">
    <name type="scientific">Williamwhitmania taraxaci</name>
    <dbReference type="NCBI Taxonomy" id="1640674"/>
    <lineage>
        <taxon>Bacteria</taxon>
        <taxon>Pseudomonadati</taxon>
        <taxon>Bacteroidota</taxon>
        <taxon>Bacteroidia</taxon>
        <taxon>Bacteroidales</taxon>
        <taxon>Williamwhitmaniaceae</taxon>
        <taxon>Williamwhitmania</taxon>
    </lineage>
</organism>
<gene>
    <name evidence="8" type="ORF">SAMN05216323_102217</name>
</gene>
<keyword evidence="9" id="KW-1185">Reference proteome</keyword>
<evidence type="ECO:0000313" key="9">
    <source>
        <dbReference type="Proteomes" id="UP000199452"/>
    </source>
</evidence>
<dbReference type="OrthoDB" id="9806499at2"/>
<dbReference type="RefSeq" id="WP_092437526.1">
    <property type="nucleotide sequence ID" value="NZ_FMYP01000022.1"/>
</dbReference>
<protein>
    <submittedName>
        <fullName evidence="8">Prokaryotic molybdopterin-containing oxidoreductase family, membrane subunit</fullName>
    </submittedName>
</protein>
<proteinExistence type="inferred from homology"/>
<evidence type="ECO:0000256" key="2">
    <source>
        <dbReference type="ARBA" id="ARBA00008929"/>
    </source>
</evidence>
<comment type="subcellular location">
    <subcellularLocation>
        <location evidence="1">Cell membrane</location>
        <topology evidence="1">Multi-pass membrane protein</topology>
    </subcellularLocation>
</comment>
<comment type="similarity">
    <text evidence="2">Belongs to the NrfD family.</text>
</comment>
<sequence length="453" mass="51285">MAEHSENSNTIPEKLGNDLFRSVNFSLKFNLWMGFLTVMLMVCLYAYYTQLVTGLGVAGIRDYVSWGMYISNFVFFVACSLVGMLVSAVVGFSGHKWVTPISRIAEMIAVGFAAVAGLVIVSDMGRPDRLPYVFLHGRIQSPILWDVTVVTFYFMISLLLLYITLIPDLAYGKRFLTGRPKLLQKAYELLSLGWGGTAQEIKLLKRATRAMLILIIPVALSIHTVTSWLFAVTPRAGWDSTIFGPYFVTGAFVSGLGCLIIAMYFFRKNYKLEEYITNMHFDKVAKLLVLVSLVYLYFNVNEFLVPGYKMKKFDSHHLHELFVGRYAIMFWACQIGGLILPILLLLLKPFRKPLPMLFIGIAVVIASWFKRYIIVVPGQEGPYLPIQHVPENFHFYTPTITETLISIAPLIMVIMIVTILAKLFPVIPVWETAVHEGFVQEPEEVESTVKEKE</sequence>
<feature type="transmembrane region" description="Helical" evidence="7">
    <location>
        <begin position="104"/>
        <end position="122"/>
    </location>
</feature>
<dbReference type="EMBL" id="FMYP01000022">
    <property type="protein sequence ID" value="SDC23555.1"/>
    <property type="molecule type" value="Genomic_DNA"/>
</dbReference>
<dbReference type="STRING" id="1640674.SAMN05216323_102217"/>
<dbReference type="PANTHER" id="PTHR43044">
    <property type="match status" value="1"/>
</dbReference>
<evidence type="ECO:0000256" key="3">
    <source>
        <dbReference type="ARBA" id="ARBA00022475"/>
    </source>
</evidence>
<evidence type="ECO:0000256" key="6">
    <source>
        <dbReference type="ARBA" id="ARBA00023136"/>
    </source>
</evidence>
<evidence type="ECO:0000256" key="5">
    <source>
        <dbReference type="ARBA" id="ARBA00022989"/>
    </source>
</evidence>
<dbReference type="Proteomes" id="UP000199452">
    <property type="component" value="Unassembled WGS sequence"/>
</dbReference>
<dbReference type="AlphaFoldDB" id="A0A1G6JYS0"/>
<dbReference type="GO" id="GO:0005886">
    <property type="term" value="C:plasma membrane"/>
    <property type="evidence" value="ECO:0007669"/>
    <property type="project" value="UniProtKB-SubCell"/>
</dbReference>
<feature type="transmembrane region" description="Helical" evidence="7">
    <location>
        <begin position="354"/>
        <end position="375"/>
    </location>
</feature>
<feature type="transmembrane region" description="Helical" evidence="7">
    <location>
        <begin position="395"/>
        <end position="421"/>
    </location>
</feature>
<evidence type="ECO:0000313" key="8">
    <source>
        <dbReference type="EMBL" id="SDC23555.1"/>
    </source>
</evidence>
<dbReference type="PANTHER" id="PTHR43044:SF2">
    <property type="entry name" value="POLYSULPHIDE REDUCTASE NRFD"/>
    <property type="match status" value="1"/>
</dbReference>
<feature type="transmembrane region" description="Helical" evidence="7">
    <location>
        <begin position="142"/>
        <end position="165"/>
    </location>
</feature>
<dbReference type="Pfam" id="PF03916">
    <property type="entry name" value="NrfD"/>
    <property type="match status" value="1"/>
</dbReference>
<feature type="transmembrane region" description="Helical" evidence="7">
    <location>
        <begin position="29"/>
        <end position="48"/>
    </location>
</feature>
<feature type="transmembrane region" description="Helical" evidence="7">
    <location>
        <begin position="68"/>
        <end position="92"/>
    </location>
</feature>
<keyword evidence="5 7" id="KW-1133">Transmembrane helix</keyword>
<feature type="transmembrane region" description="Helical" evidence="7">
    <location>
        <begin position="328"/>
        <end position="347"/>
    </location>
</feature>
<evidence type="ECO:0000256" key="4">
    <source>
        <dbReference type="ARBA" id="ARBA00022692"/>
    </source>
</evidence>
<keyword evidence="4 7" id="KW-0812">Transmembrane</keyword>
<name>A0A1G6JYS0_9BACT</name>
<dbReference type="Gene3D" id="1.20.1630.10">
    <property type="entry name" value="Formate dehydrogenase/DMSO reductase domain"/>
    <property type="match status" value="1"/>
</dbReference>
<evidence type="ECO:0000256" key="1">
    <source>
        <dbReference type="ARBA" id="ARBA00004651"/>
    </source>
</evidence>
<keyword evidence="6 7" id="KW-0472">Membrane</keyword>
<accession>A0A1G6JYS0</accession>
<keyword evidence="3" id="KW-1003">Cell membrane</keyword>
<reference evidence="8 9" key="1">
    <citation type="submission" date="2016-09" db="EMBL/GenBank/DDBJ databases">
        <authorList>
            <person name="Capua I."/>
            <person name="De Benedictis P."/>
            <person name="Joannis T."/>
            <person name="Lombin L.H."/>
            <person name="Cattoli G."/>
        </authorList>
    </citation>
    <scope>NUCLEOTIDE SEQUENCE [LARGE SCALE GENOMIC DNA]</scope>
    <source>
        <strain evidence="8 9">A7P-90m</strain>
    </source>
</reference>
<feature type="transmembrane region" description="Helical" evidence="7">
    <location>
        <begin position="243"/>
        <end position="266"/>
    </location>
</feature>
<feature type="transmembrane region" description="Helical" evidence="7">
    <location>
        <begin position="287"/>
        <end position="308"/>
    </location>
</feature>
<feature type="transmembrane region" description="Helical" evidence="7">
    <location>
        <begin position="210"/>
        <end position="231"/>
    </location>
</feature>
<evidence type="ECO:0000256" key="7">
    <source>
        <dbReference type="SAM" id="Phobius"/>
    </source>
</evidence>
<dbReference type="InterPro" id="IPR005614">
    <property type="entry name" value="NrfD-like"/>
</dbReference>